<dbReference type="Proteomes" id="UP000309033">
    <property type="component" value="Unassembled WGS sequence"/>
</dbReference>
<evidence type="ECO:0000259" key="11">
    <source>
        <dbReference type="Pfam" id="PF07730"/>
    </source>
</evidence>
<proteinExistence type="predicted"/>
<keyword evidence="10" id="KW-0812">Transmembrane</keyword>
<dbReference type="SUPFAM" id="SSF55874">
    <property type="entry name" value="ATPase domain of HSP90 chaperone/DNA topoisomerase II/histidine kinase"/>
    <property type="match status" value="1"/>
</dbReference>
<dbReference type="PANTHER" id="PTHR24421">
    <property type="entry name" value="NITRATE/NITRITE SENSOR PROTEIN NARX-RELATED"/>
    <property type="match status" value="1"/>
</dbReference>
<feature type="domain" description="Signal transduction histidine kinase subgroup 3 dimerisation and phosphoacceptor" evidence="11">
    <location>
        <begin position="186"/>
        <end position="250"/>
    </location>
</feature>
<feature type="transmembrane region" description="Helical" evidence="10">
    <location>
        <begin position="16"/>
        <end position="35"/>
    </location>
</feature>
<dbReference type="GO" id="GO:0046983">
    <property type="term" value="F:protein dimerization activity"/>
    <property type="evidence" value="ECO:0007669"/>
    <property type="project" value="InterPro"/>
</dbReference>
<keyword evidence="10" id="KW-0472">Membrane</keyword>
<dbReference type="Gene3D" id="3.30.565.10">
    <property type="entry name" value="Histidine kinase-like ATPase, C-terminal domain"/>
    <property type="match status" value="1"/>
</dbReference>
<accession>A0A5R8Z590</accession>
<keyword evidence="5" id="KW-0547">Nucleotide-binding</keyword>
<feature type="transmembrane region" description="Helical" evidence="10">
    <location>
        <begin position="133"/>
        <end position="152"/>
    </location>
</feature>
<comment type="caution">
    <text evidence="13">The sequence shown here is derived from an EMBL/GenBank/DDBJ whole genome shotgun (WGS) entry which is preliminary data.</text>
</comment>
<keyword evidence="4" id="KW-0808">Transferase</keyword>
<evidence type="ECO:0000256" key="3">
    <source>
        <dbReference type="ARBA" id="ARBA00022553"/>
    </source>
</evidence>
<dbReference type="EC" id="2.7.13.3" evidence="2"/>
<dbReference type="Pfam" id="PF07730">
    <property type="entry name" value="HisKA_3"/>
    <property type="match status" value="1"/>
</dbReference>
<evidence type="ECO:0000256" key="2">
    <source>
        <dbReference type="ARBA" id="ARBA00012438"/>
    </source>
</evidence>
<dbReference type="InterPro" id="IPR055558">
    <property type="entry name" value="DUF7134"/>
</dbReference>
<gene>
    <name evidence="13" type="ORF">FED44_13510</name>
</gene>
<feature type="region of interest" description="Disordered" evidence="9">
    <location>
        <begin position="247"/>
        <end position="282"/>
    </location>
</feature>
<dbReference type="CDD" id="cd16917">
    <property type="entry name" value="HATPase_UhpB-NarQ-NarX-like"/>
    <property type="match status" value="1"/>
</dbReference>
<evidence type="ECO:0000313" key="14">
    <source>
        <dbReference type="Proteomes" id="UP000309033"/>
    </source>
</evidence>
<keyword evidence="6 13" id="KW-0418">Kinase</keyword>
<dbReference type="InterPro" id="IPR036890">
    <property type="entry name" value="HATPase_C_sf"/>
</dbReference>
<sequence>MEAPATPRRRRTRRDWLVDTAMFLLAAAFALLMSAERLGTTPLPPGWLFPLDQVVGALGCAALWLRRRWPVGLAVTLVALSAVFEMVAGPMLAALFSVAVHRRPRTSGVVFALSVLAAVVFTWLRPEPGTPPLAMFMLGLALQGAAAGWGLFVHHRRRLVLAQRDRAARMETEARLRAEQAQHLVREAIAREMHDVLGHRLSLLSVHAGALEFNPGADPADVARAARVIRESAHQALQDLREVIGVLRAPSGGTPGGTSGNPSGDPSGERSAPTRPGLPGLADLDRLLAESGEAGMRVRLRDELGGQSREAVPDRTGRTAYRVVQEALTNARRHAPGAEVRLRLAGAPGDGLTIEVVNDIPGAGQPETEGGHGLIGLAERVTLAGGRLEHGPLRRDGGTGAGAWQVRVWLPWPA</sequence>
<organism evidence="13 14">
    <name type="scientific">Microbispora triticiradicis</name>
    <dbReference type="NCBI Taxonomy" id="2200763"/>
    <lineage>
        <taxon>Bacteria</taxon>
        <taxon>Bacillati</taxon>
        <taxon>Actinomycetota</taxon>
        <taxon>Actinomycetes</taxon>
        <taxon>Streptosporangiales</taxon>
        <taxon>Streptosporangiaceae</taxon>
        <taxon>Microbispora</taxon>
    </lineage>
</organism>
<dbReference type="Pfam" id="PF23539">
    <property type="entry name" value="DUF7134"/>
    <property type="match status" value="1"/>
</dbReference>
<dbReference type="OrthoDB" id="227596at2"/>
<dbReference type="InterPro" id="IPR050482">
    <property type="entry name" value="Sensor_HK_TwoCompSys"/>
</dbReference>
<evidence type="ECO:0000256" key="6">
    <source>
        <dbReference type="ARBA" id="ARBA00022777"/>
    </source>
</evidence>
<protein>
    <recommendedName>
        <fullName evidence="2">histidine kinase</fullName>
        <ecNumber evidence="2">2.7.13.3</ecNumber>
    </recommendedName>
</protein>
<dbReference type="GO" id="GO:0000155">
    <property type="term" value="F:phosphorelay sensor kinase activity"/>
    <property type="evidence" value="ECO:0007669"/>
    <property type="project" value="InterPro"/>
</dbReference>
<dbReference type="Gene3D" id="1.20.5.1930">
    <property type="match status" value="1"/>
</dbReference>
<feature type="transmembrane region" description="Helical" evidence="10">
    <location>
        <begin position="106"/>
        <end position="124"/>
    </location>
</feature>
<dbReference type="GO" id="GO:0005524">
    <property type="term" value="F:ATP binding"/>
    <property type="evidence" value="ECO:0007669"/>
    <property type="project" value="UniProtKB-KW"/>
</dbReference>
<dbReference type="GO" id="GO:0016020">
    <property type="term" value="C:membrane"/>
    <property type="evidence" value="ECO:0007669"/>
    <property type="project" value="InterPro"/>
</dbReference>
<dbReference type="AlphaFoldDB" id="A0A5R8Z590"/>
<evidence type="ECO:0000256" key="8">
    <source>
        <dbReference type="ARBA" id="ARBA00023012"/>
    </source>
</evidence>
<keyword evidence="8" id="KW-0902">Two-component regulatory system</keyword>
<feature type="transmembrane region" description="Helical" evidence="10">
    <location>
        <begin position="77"/>
        <end position="100"/>
    </location>
</feature>
<dbReference type="PANTHER" id="PTHR24421:SF10">
    <property type="entry name" value="NITRATE_NITRITE SENSOR PROTEIN NARQ"/>
    <property type="match status" value="1"/>
</dbReference>
<keyword evidence="3" id="KW-0597">Phosphoprotein</keyword>
<comment type="catalytic activity">
    <reaction evidence="1">
        <text>ATP + protein L-histidine = ADP + protein N-phospho-L-histidine.</text>
        <dbReference type="EC" id="2.7.13.3"/>
    </reaction>
</comment>
<evidence type="ECO:0000313" key="13">
    <source>
        <dbReference type="EMBL" id="TLP60870.1"/>
    </source>
</evidence>
<keyword evidence="10" id="KW-1133">Transmembrane helix</keyword>
<name>A0A5R8Z590_9ACTN</name>
<evidence type="ECO:0000256" key="5">
    <source>
        <dbReference type="ARBA" id="ARBA00022741"/>
    </source>
</evidence>
<evidence type="ECO:0000256" key="10">
    <source>
        <dbReference type="SAM" id="Phobius"/>
    </source>
</evidence>
<evidence type="ECO:0000259" key="12">
    <source>
        <dbReference type="Pfam" id="PF23539"/>
    </source>
</evidence>
<dbReference type="EMBL" id="VANP01000004">
    <property type="protein sequence ID" value="TLP60870.1"/>
    <property type="molecule type" value="Genomic_DNA"/>
</dbReference>
<evidence type="ECO:0000256" key="1">
    <source>
        <dbReference type="ARBA" id="ARBA00000085"/>
    </source>
</evidence>
<dbReference type="InterPro" id="IPR011712">
    <property type="entry name" value="Sig_transdc_His_kin_sub3_dim/P"/>
</dbReference>
<evidence type="ECO:0000256" key="4">
    <source>
        <dbReference type="ARBA" id="ARBA00022679"/>
    </source>
</evidence>
<feature type="domain" description="DUF7134" evidence="12">
    <location>
        <begin position="11"/>
        <end position="157"/>
    </location>
</feature>
<keyword evidence="14" id="KW-1185">Reference proteome</keyword>
<keyword evidence="7" id="KW-0067">ATP-binding</keyword>
<evidence type="ECO:0000256" key="9">
    <source>
        <dbReference type="SAM" id="MobiDB-lite"/>
    </source>
</evidence>
<reference evidence="13" key="1">
    <citation type="submission" date="2019-05" db="EMBL/GenBank/DDBJ databases">
        <title>Isolation, diversity and antifungal activity of Actinobacteria from wheat.</title>
        <authorList>
            <person name="Yu B."/>
        </authorList>
    </citation>
    <scope>NUCLEOTIDE SEQUENCE [LARGE SCALE GENOMIC DNA]</scope>
    <source>
        <strain evidence="13">NEAU-HEGS1-5</strain>
    </source>
</reference>
<evidence type="ECO:0000256" key="7">
    <source>
        <dbReference type="ARBA" id="ARBA00022840"/>
    </source>
</evidence>